<keyword evidence="2" id="KW-1185">Reference proteome</keyword>
<gene>
    <name evidence="1" type="ORF">HF519_08710</name>
</gene>
<dbReference type="EMBL" id="JAAXKZ010000022">
    <property type="protein sequence ID" value="NMH91662.1"/>
    <property type="molecule type" value="Genomic_DNA"/>
</dbReference>
<dbReference type="InterPro" id="IPR023214">
    <property type="entry name" value="HAD_sf"/>
</dbReference>
<accession>A0A848DG71</accession>
<dbReference type="GO" id="GO:0006281">
    <property type="term" value="P:DNA repair"/>
    <property type="evidence" value="ECO:0007669"/>
    <property type="project" value="TreeGrafter"/>
</dbReference>
<dbReference type="GO" id="GO:0008967">
    <property type="term" value="F:phosphoglycolate phosphatase activity"/>
    <property type="evidence" value="ECO:0007669"/>
    <property type="project" value="TreeGrafter"/>
</dbReference>
<organism evidence="1 2">
    <name type="scientific">Pseudonocardia bannensis</name>
    <dbReference type="NCBI Taxonomy" id="630973"/>
    <lineage>
        <taxon>Bacteria</taxon>
        <taxon>Bacillati</taxon>
        <taxon>Actinomycetota</taxon>
        <taxon>Actinomycetes</taxon>
        <taxon>Pseudonocardiales</taxon>
        <taxon>Pseudonocardiaceae</taxon>
        <taxon>Pseudonocardia</taxon>
    </lineage>
</organism>
<dbReference type="SUPFAM" id="SSF56784">
    <property type="entry name" value="HAD-like"/>
    <property type="match status" value="1"/>
</dbReference>
<dbReference type="Proteomes" id="UP000586918">
    <property type="component" value="Unassembled WGS sequence"/>
</dbReference>
<dbReference type="PANTHER" id="PTHR43434:SF19">
    <property type="entry name" value="PHOSPHONOACETALDEHYDE HYDROLASE"/>
    <property type="match status" value="1"/>
</dbReference>
<comment type="caution">
    <text evidence="1">The sequence shown here is derived from an EMBL/GenBank/DDBJ whole genome shotgun (WGS) entry which is preliminary data.</text>
</comment>
<name>A0A848DG71_9PSEU</name>
<dbReference type="InterPro" id="IPR050155">
    <property type="entry name" value="HAD-like_hydrolase_sf"/>
</dbReference>
<dbReference type="InterPro" id="IPR036412">
    <property type="entry name" value="HAD-like_sf"/>
</dbReference>
<dbReference type="AlphaFoldDB" id="A0A848DG71"/>
<sequence length="218" mass="21682">MRVAVLDMAGTTVMDDGVVLDALRAGLREVPGARAALCALRAEGVAVALSSGFAPGVRDALAAALGWEDMIDLVLSPAEVGGYGLPDPAMPLAAARRFDVGPGEMVMAGDATADIVAARRAGAGLAIGVRSGAHHEPALRAAGADAVIDSVADLPALLIAESGAAGAGQPSSELAELRWGGAAGRTTRMSAGPKVAPRPIRWPATAKLPGRPGKAVCG</sequence>
<reference evidence="1 2" key="1">
    <citation type="submission" date="2020-04" db="EMBL/GenBank/DDBJ databases">
        <authorList>
            <person name="Klaysubun C."/>
            <person name="Duangmal K."/>
            <person name="Lipun K."/>
        </authorList>
    </citation>
    <scope>NUCLEOTIDE SEQUENCE [LARGE SCALE GENOMIC DNA]</scope>
    <source>
        <strain evidence="1 2">DSM 45300</strain>
    </source>
</reference>
<dbReference type="Pfam" id="PF00702">
    <property type="entry name" value="Hydrolase"/>
    <property type="match status" value="1"/>
</dbReference>
<protein>
    <submittedName>
        <fullName evidence="1">HAD hydrolase-like protein</fullName>
    </submittedName>
</protein>
<dbReference type="PANTHER" id="PTHR43434">
    <property type="entry name" value="PHOSPHOGLYCOLATE PHOSPHATASE"/>
    <property type="match status" value="1"/>
</dbReference>
<keyword evidence="1" id="KW-0378">Hydrolase</keyword>
<evidence type="ECO:0000313" key="1">
    <source>
        <dbReference type="EMBL" id="NMH91662.1"/>
    </source>
</evidence>
<dbReference type="Gene3D" id="3.40.50.1000">
    <property type="entry name" value="HAD superfamily/HAD-like"/>
    <property type="match status" value="1"/>
</dbReference>
<evidence type="ECO:0000313" key="2">
    <source>
        <dbReference type="Proteomes" id="UP000586918"/>
    </source>
</evidence>
<dbReference type="GO" id="GO:0005829">
    <property type="term" value="C:cytosol"/>
    <property type="evidence" value="ECO:0007669"/>
    <property type="project" value="TreeGrafter"/>
</dbReference>
<proteinExistence type="predicted"/>